<evidence type="ECO:0000313" key="2">
    <source>
        <dbReference type="Proteomes" id="UP001596481"/>
    </source>
</evidence>
<sequence>MTTRRCPDCGVTMEEMELRTEDGFTLNLVTNEPKPGVLGGLGLKEKLKPVTVVCPECGLIRQYAEE</sequence>
<protein>
    <recommendedName>
        <fullName evidence="3">Small CPxCG-related zinc finger protein</fullName>
    </recommendedName>
</protein>
<comment type="caution">
    <text evidence="1">The sequence shown here is derived from an EMBL/GenBank/DDBJ whole genome shotgun (WGS) entry which is preliminary data.</text>
</comment>
<dbReference type="RefSeq" id="WP_390222104.1">
    <property type="nucleotide sequence ID" value="NZ_JBHTAA010000001.1"/>
</dbReference>
<organism evidence="1 2">
    <name type="scientific">Haloferax namakaokahaiae</name>
    <dbReference type="NCBI Taxonomy" id="1748331"/>
    <lineage>
        <taxon>Archaea</taxon>
        <taxon>Methanobacteriati</taxon>
        <taxon>Methanobacteriota</taxon>
        <taxon>Stenosarchaea group</taxon>
        <taxon>Halobacteria</taxon>
        <taxon>Halobacteriales</taxon>
        <taxon>Haloferacaceae</taxon>
        <taxon>Haloferax</taxon>
    </lineage>
</organism>
<keyword evidence="2" id="KW-1185">Reference proteome</keyword>
<proteinExistence type="predicted"/>
<gene>
    <name evidence="1" type="ORF">ACFQJC_04760</name>
</gene>
<dbReference type="Proteomes" id="UP001596481">
    <property type="component" value="Unassembled WGS sequence"/>
</dbReference>
<dbReference type="EMBL" id="JBHTAA010000001">
    <property type="protein sequence ID" value="MFC7202815.1"/>
    <property type="molecule type" value="Genomic_DNA"/>
</dbReference>
<dbReference type="AlphaFoldDB" id="A0ABD5ZC26"/>
<evidence type="ECO:0008006" key="3">
    <source>
        <dbReference type="Google" id="ProtNLM"/>
    </source>
</evidence>
<reference evidence="1 2" key="1">
    <citation type="journal article" date="2019" name="Int. J. Syst. Evol. Microbiol.">
        <title>The Global Catalogue of Microorganisms (GCM) 10K type strain sequencing project: providing services to taxonomists for standard genome sequencing and annotation.</title>
        <authorList>
            <consortium name="The Broad Institute Genomics Platform"/>
            <consortium name="The Broad Institute Genome Sequencing Center for Infectious Disease"/>
            <person name="Wu L."/>
            <person name="Ma J."/>
        </authorList>
    </citation>
    <scope>NUCLEOTIDE SEQUENCE [LARGE SCALE GENOMIC DNA]</scope>
    <source>
        <strain evidence="1 2">DSM 29988</strain>
    </source>
</reference>
<accession>A0ABD5ZC26</accession>
<name>A0ABD5ZC26_9EURY</name>
<evidence type="ECO:0000313" key="1">
    <source>
        <dbReference type="EMBL" id="MFC7202815.1"/>
    </source>
</evidence>